<evidence type="ECO:0000313" key="3">
    <source>
        <dbReference type="Proteomes" id="UP001464891"/>
    </source>
</evidence>
<comment type="caution">
    <text evidence="2">The sequence shown here is derived from an EMBL/GenBank/DDBJ whole genome shotgun (WGS) entry which is preliminary data.</text>
</comment>
<name>A0ABV0J801_9CYAN</name>
<evidence type="ECO:0000259" key="1">
    <source>
        <dbReference type="Pfam" id="PF10646"/>
    </source>
</evidence>
<gene>
    <name evidence="2" type="ORF">NC998_11710</name>
</gene>
<dbReference type="EMBL" id="JAMPKM010000006">
    <property type="protein sequence ID" value="MEP0817759.1"/>
    <property type="molecule type" value="Genomic_DNA"/>
</dbReference>
<dbReference type="Pfam" id="PF10646">
    <property type="entry name" value="Germane"/>
    <property type="match status" value="1"/>
</dbReference>
<reference evidence="2 3" key="1">
    <citation type="submission" date="2022-04" db="EMBL/GenBank/DDBJ databases">
        <title>Positive selection, recombination, and allopatry shape intraspecific diversity of widespread and dominant cyanobacteria.</title>
        <authorList>
            <person name="Wei J."/>
            <person name="Shu W."/>
            <person name="Hu C."/>
        </authorList>
    </citation>
    <scope>NUCLEOTIDE SEQUENCE [LARGE SCALE GENOMIC DNA]</scope>
    <source>
        <strain evidence="2 3">GB2-A4</strain>
    </source>
</reference>
<feature type="domain" description="GerMN" evidence="1">
    <location>
        <begin position="53"/>
        <end position="164"/>
    </location>
</feature>
<sequence>MFNLRNSLFSCLAIATLAGVSLYDNRPTEAKPVGNVAQASTVAATTSTKPVKVFFPTSRSQQDFSYVAPVVRRTQTQGVAQFAIEQLVAGPTSQERQQGFRAPLNLQGSSNCGRDFKLVVSTGVAKLQFCKQVVSNGIGDDARIKSSITTTLKQFPSINSVVLLDRNGNCLNDQSGNNRCLQQG</sequence>
<dbReference type="InterPro" id="IPR019606">
    <property type="entry name" value="GerMN"/>
</dbReference>
<proteinExistence type="predicted"/>
<dbReference type="Proteomes" id="UP001464891">
    <property type="component" value="Unassembled WGS sequence"/>
</dbReference>
<organism evidence="2 3">
    <name type="scientific">Trichocoleus desertorum GB2-A4</name>
    <dbReference type="NCBI Taxonomy" id="2933944"/>
    <lineage>
        <taxon>Bacteria</taxon>
        <taxon>Bacillati</taxon>
        <taxon>Cyanobacteriota</taxon>
        <taxon>Cyanophyceae</taxon>
        <taxon>Leptolyngbyales</taxon>
        <taxon>Trichocoleusaceae</taxon>
        <taxon>Trichocoleus</taxon>
    </lineage>
</organism>
<keyword evidence="3" id="KW-1185">Reference proteome</keyword>
<accession>A0ABV0J801</accession>
<dbReference type="RefSeq" id="WP_190434479.1">
    <property type="nucleotide sequence ID" value="NZ_JAMPKM010000006.1"/>
</dbReference>
<protein>
    <submittedName>
        <fullName evidence="2">GerMN domain-containing protein</fullName>
    </submittedName>
</protein>
<evidence type="ECO:0000313" key="2">
    <source>
        <dbReference type="EMBL" id="MEP0817759.1"/>
    </source>
</evidence>